<protein>
    <submittedName>
        <fullName evidence="5">Membrane protein, PF09851 family</fullName>
    </submittedName>
</protein>
<evidence type="ECO:0000313" key="6">
    <source>
        <dbReference type="Proteomes" id="UP000013996"/>
    </source>
</evidence>
<dbReference type="STRING" id="1249483.LEP1GSC202_2217"/>
<evidence type="ECO:0000313" key="5">
    <source>
        <dbReference type="EMBL" id="EOQ90796.1"/>
    </source>
</evidence>
<sequence length="231" mass="25457">MAGILNIIILAGIAIISAVSIFGIPLIPLYYFLVFHKSTTRIDKAEKKLLETLMKDETLIAKGIQTRPFAFYSRRKVIGITNSRIILIARGLLGGFSMNDFQWKDLHDAQISENALPDLCGSNLSFTALNQIISIPGVESKSASEIYKKAQSEEQAWEEKRRVRGLEELRAAAGGVTVHSSPNQQTQSETKSSNTGTVTEEIQKAKALLDAGAINDSEFQEIKSKILSKNF</sequence>
<keyword evidence="2" id="KW-0472">Membrane</keyword>
<keyword evidence="2" id="KW-0812">Transmembrane</keyword>
<feature type="compositionally biased region" description="Polar residues" evidence="1">
    <location>
        <begin position="178"/>
        <end position="199"/>
    </location>
</feature>
<dbReference type="InterPro" id="IPR039519">
    <property type="entry name" value="YokE-like_PH"/>
</dbReference>
<dbReference type="InterPro" id="IPR018649">
    <property type="entry name" value="SHOCT"/>
</dbReference>
<dbReference type="AlphaFoldDB" id="A0A5E8HLV4"/>
<feature type="domain" description="SHOCT" evidence="3">
    <location>
        <begin position="200"/>
        <end position="227"/>
    </location>
</feature>
<evidence type="ECO:0000259" key="3">
    <source>
        <dbReference type="Pfam" id="PF09851"/>
    </source>
</evidence>
<dbReference type="Proteomes" id="UP000013996">
    <property type="component" value="Unassembled WGS sequence"/>
</dbReference>
<proteinExistence type="predicted"/>
<dbReference type="RefSeq" id="WP_015675638.1">
    <property type="nucleotide sequence ID" value="NZ_AOGX02000001.1"/>
</dbReference>
<feature type="transmembrane region" description="Helical" evidence="2">
    <location>
        <begin position="7"/>
        <end position="33"/>
    </location>
</feature>
<keyword evidence="2" id="KW-1133">Transmembrane helix</keyword>
<name>A0A5E8HLV4_9LEPT</name>
<evidence type="ECO:0000259" key="4">
    <source>
        <dbReference type="Pfam" id="PF14470"/>
    </source>
</evidence>
<organism evidence="5 6">
    <name type="scientific">Leptospira yanagawae serovar Saopaulo str. Sao Paulo = ATCC 700523</name>
    <dbReference type="NCBI Taxonomy" id="1249483"/>
    <lineage>
        <taxon>Bacteria</taxon>
        <taxon>Pseudomonadati</taxon>
        <taxon>Spirochaetota</taxon>
        <taxon>Spirochaetia</taxon>
        <taxon>Leptospirales</taxon>
        <taxon>Leptospiraceae</taxon>
        <taxon>Leptospira</taxon>
    </lineage>
</organism>
<comment type="caution">
    <text evidence="5">The sequence shown here is derived from an EMBL/GenBank/DDBJ whole genome shotgun (WGS) entry which is preliminary data.</text>
</comment>
<dbReference type="Pfam" id="PF09851">
    <property type="entry name" value="SHOCT"/>
    <property type="match status" value="1"/>
</dbReference>
<gene>
    <name evidence="5" type="ORF">LEP1GSC202_2217</name>
</gene>
<dbReference type="OrthoDB" id="669357at2"/>
<feature type="domain" description="YokE-like PH" evidence="4">
    <location>
        <begin position="72"/>
        <end position="150"/>
    </location>
</feature>
<dbReference type="Pfam" id="PF14470">
    <property type="entry name" value="bPH_3"/>
    <property type="match status" value="1"/>
</dbReference>
<evidence type="ECO:0000256" key="1">
    <source>
        <dbReference type="SAM" id="MobiDB-lite"/>
    </source>
</evidence>
<evidence type="ECO:0000256" key="2">
    <source>
        <dbReference type="SAM" id="Phobius"/>
    </source>
</evidence>
<feature type="region of interest" description="Disordered" evidence="1">
    <location>
        <begin position="174"/>
        <end position="199"/>
    </location>
</feature>
<reference evidence="5 6" key="1">
    <citation type="submission" date="2013-04" db="EMBL/GenBank/DDBJ databases">
        <authorList>
            <person name="Harkins D.M."/>
            <person name="Durkin A.S."/>
            <person name="Brinkac L.M."/>
            <person name="Haft D.H."/>
            <person name="Selengut J.D."/>
            <person name="Sanka R."/>
            <person name="DePew J."/>
            <person name="Purushe J."/>
            <person name="Hartskeerl R.A."/>
            <person name="Ahmed A."/>
            <person name="van der Linden H."/>
            <person name="Goris M.G.A."/>
            <person name="Vinetz J.M."/>
            <person name="Sutton G.G."/>
            <person name="Nierman W.C."/>
            <person name="Fouts D.E."/>
        </authorList>
    </citation>
    <scope>NUCLEOTIDE SEQUENCE [LARGE SCALE GENOMIC DNA]</scope>
    <source>
        <strain evidence="5 6">Sao Paulo</strain>
    </source>
</reference>
<dbReference type="EMBL" id="AOGX02000001">
    <property type="protein sequence ID" value="EOQ90796.1"/>
    <property type="molecule type" value="Genomic_DNA"/>
</dbReference>
<accession>A0A5E8HLV4</accession>